<organism evidence="2 3">
    <name type="scientific">Methylomagnum ishizawai</name>
    <dbReference type="NCBI Taxonomy" id="1760988"/>
    <lineage>
        <taxon>Bacteria</taxon>
        <taxon>Pseudomonadati</taxon>
        <taxon>Pseudomonadota</taxon>
        <taxon>Gammaproteobacteria</taxon>
        <taxon>Methylococcales</taxon>
        <taxon>Methylococcaceae</taxon>
        <taxon>Methylomagnum</taxon>
    </lineage>
</organism>
<evidence type="ECO:0000313" key="2">
    <source>
        <dbReference type="EMBL" id="SMF95314.1"/>
    </source>
</evidence>
<dbReference type="AlphaFoldDB" id="A0A1Y6D4K7"/>
<dbReference type="InterPro" id="IPR021957">
    <property type="entry name" value="DUF3574"/>
</dbReference>
<keyword evidence="3" id="KW-1185">Reference proteome</keyword>
<feature type="chain" id="PRO_5012057167" description="DUF3574 domain-containing protein" evidence="1">
    <location>
        <begin position="27"/>
        <end position="145"/>
    </location>
</feature>
<dbReference type="Proteomes" id="UP000192923">
    <property type="component" value="Unassembled WGS sequence"/>
</dbReference>
<reference evidence="2 3" key="1">
    <citation type="submission" date="2016-12" db="EMBL/GenBank/DDBJ databases">
        <authorList>
            <person name="Song W.-J."/>
            <person name="Kurnit D.M."/>
        </authorList>
    </citation>
    <scope>NUCLEOTIDE SEQUENCE [LARGE SCALE GENOMIC DNA]</scope>
    <source>
        <strain evidence="2 3">175</strain>
    </source>
</reference>
<dbReference type="Pfam" id="PF12098">
    <property type="entry name" value="DUF3574"/>
    <property type="match status" value="1"/>
</dbReference>
<dbReference type="EMBL" id="FXAM01000001">
    <property type="protein sequence ID" value="SMF95314.1"/>
    <property type="molecule type" value="Genomic_DNA"/>
</dbReference>
<feature type="signal peptide" evidence="1">
    <location>
        <begin position="1"/>
        <end position="26"/>
    </location>
</feature>
<keyword evidence="1" id="KW-0732">Signal</keyword>
<proteinExistence type="predicted"/>
<protein>
    <recommendedName>
        <fullName evidence="4">DUF3574 domain-containing protein</fullName>
    </recommendedName>
</protein>
<accession>A0A1Y6D4K7</accession>
<dbReference type="STRING" id="1760988.SAMN02949497_2674"/>
<evidence type="ECO:0008006" key="4">
    <source>
        <dbReference type="Google" id="ProtNLM"/>
    </source>
</evidence>
<evidence type="ECO:0000313" key="3">
    <source>
        <dbReference type="Proteomes" id="UP000192923"/>
    </source>
</evidence>
<dbReference type="PROSITE" id="PS51257">
    <property type="entry name" value="PROKAR_LIPOPROTEIN"/>
    <property type="match status" value="1"/>
</dbReference>
<gene>
    <name evidence="2" type="ORF">SAMN02949497_2674</name>
</gene>
<sequence length="145" mass="15924">MIRIPASRRHRLKLGFAALCLAGALAACVPHPPSPCPAGERSMQVDTLYFGTRQPEGVVAAAAWRGFVDAEVTPRFPGGFTWWLGEGQWRTVRGDIQRESTYILRVVHGDTLAESGAVAALAERYKVEFRQEAVLRVRSIACVAF</sequence>
<name>A0A1Y6D4K7_9GAMM</name>
<evidence type="ECO:0000256" key="1">
    <source>
        <dbReference type="SAM" id="SignalP"/>
    </source>
</evidence>
<dbReference type="OrthoDB" id="5296954at2"/>